<sequence>MLPVLARWILTSAGAAGIRLLATGNPCPRGGRGEKSLLLRLHLLWRQTIRLGRLYEVNEWHLASFEPTRLLSGRLPGSRRTRESWLNLLLLGDLCWMHTMRLGRLYQGGGRTSVQAWTICFGYKSALIGKDVKQGYEPAAPTDARQGYSAGQRIGRSLEHRFSTEGRNLHPQIGWDSVLQRLRAAARNAANMSGKSTMWEDH</sequence>
<proteinExistence type="predicted"/>
<name>A0AAD7B988_9AGAR</name>
<feature type="signal peptide" evidence="1">
    <location>
        <begin position="1"/>
        <end position="17"/>
    </location>
</feature>
<comment type="caution">
    <text evidence="2">The sequence shown here is derived from an EMBL/GenBank/DDBJ whole genome shotgun (WGS) entry which is preliminary data.</text>
</comment>
<evidence type="ECO:0000313" key="2">
    <source>
        <dbReference type="EMBL" id="KAJ7614065.1"/>
    </source>
</evidence>
<keyword evidence="1" id="KW-0732">Signal</keyword>
<dbReference type="EMBL" id="JARKIF010000027">
    <property type="protein sequence ID" value="KAJ7614065.1"/>
    <property type="molecule type" value="Genomic_DNA"/>
</dbReference>
<evidence type="ECO:0000256" key="1">
    <source>
        <dbReference type="SAM" id="SignalP"/>
    </source>
</evidence>
<keyword evidence="3" id="KW-1185">Reference proteome</keyword>
<evidence type="ECO:0000313" key="3">
    <source>
        <dbReference type="Proteomes" id="UP001221142"/>
    </source>
</evidence>
<protein>
    <submittedName>
        <fullName evidence="2">Uncharacterized protein</fullName>
    </submittedName>
</protein>
<dbReference type="AlphaFoldDB" id="A0AAD7B988"/>
<accession>A0AAD7B988</accession>
<organism evidence="2 3">
    <name type="scientific">Roridomyces roridus</name>
    <dbReference type="NCBI Taxonomy" id="1738132"/>
    <lineage>
        <taxon>Eukaryota</taxon>
        <taxon>Fungi</taxon>
        <taxon>Dikarya</taxon>
        <taxon>Basidiomycota</taxon>
        <taxon>Agaricomycotina</taxon>
        <taxon>Agaricomycetes</taxon>
        <taxon>Agaricomycetidae</taxon>
        <taxon>Agaricales</taxon>
        <taxon>Marasmiineae</taxon>
        <taxon>Mycenaceae</taxon>
        <taxon>Roridomyces</taxon>
    </lineage>
</organism>
<gene>
    <name evidence="2" type="ORF">FB45DRAFT_874223</name>
</gene>
<feature type="chain" id="PRO_5042018950" evidence="1">
    <location>
        <begin position="18"/>
        <end position="202"/>
    </location>
</feature>
<dbReference type="Proteomes" id="UP001221142">
    <property type="component" value="Unassembled WGS sequence"/>
</dbReference>
<reference evidence="2" key="1">
    <citation type="submission" date="2023-03" db="EMBL/GenBank/DDBJ databases">
        <title>Massive genome expansion in bonnet fungi (Mycena s.s.) driven by repeated elements and novel gene families across ecological guilds.</title>
        <authorList>
            <consortium name="Lawrence Berkeley National Laboratory"/>
            <person name="Harder C.B."/>
            <person name="Miyauchi S."/>
            <person name="Viragh M."/>
            <person name="Kuo A."/>
            <person name="Thoen E."/>
            <person name="Andreopoulos B."/>
            <person name="Lu D."/>
            <person name="Skrede I."/>
            <person name="Drula E."/>
            <person name="Henrissat B."/>
            <person name="Morin E."/>
            <person name="Kohler A."/>
            <person name="Barry K."/>
            <person name="LaButti K."/>
            <person name="Morin E."/>
            <person name="Salamov A."/>
            <person name="Lipzen A."/>
            <person name="Mereny Z."/>
            <person name="Hegedus B."/>
            <person name="Baldrian P."/>
            <person name="Stursova M."/>
            <person name="Weitz H."/>
            <person name="Taylor A."/>
            <person name="Grigoriev I.V."/>
            <person name="Nagy L.G."/>
            <person name="Martin F."/>
            <person name="Kauserud H."/>
        </authorList>
    </citation>
    <scope>NUCLEOTIDE SEQUENCE</scope>
    <source>
        <strain evidence="2">9284</strain>
    </source>
</reference>